<dbReference type="GO" id="GO:0003723">
    <property type="term" value="F:RNA binding"/>
    <property type="evidence" value="ECO:0007669"/>
    <property type="project" value="UniProtKB-KW"/>
</dbReference>
<keyword evidence="2" id="KW-0677">Repeat</keyword>
<dbReference type="Pfam" id="PF01985">
    <property type="entry name" value="CRS1_YhbY"/>
    <property type="match status" value="1"/>
</dbReference>
<keyword evidence="6" id="KW-0687">Ribonucleoprotein</keyword>
<dbReference type="Gene3D" id="3.30.110.60">
    <property type="entry name" value="YhbY-like"/>
    <property type="match status" value="1"/>
</dbReference>
<proteinExistence type="predicted"/>
<protein>
    <recommendedName>
        <fullName evidence="7">CRM domain-containing protein</fullName>
    </recommendedName>
</protein>
<evidence type="ECO:0000259" key="7">
    <source>
        <dbReference type="Pfam" id="PF01985"/>
    </source>
</evidence>
<keyword evidence="3" id="KW-0694">RNA-binding</keyword>
<dbReference type="EMBL" id="JAJFAZ020000004">
    <property type="protein sequence ID" value="KAI5333705.1"/>
    <property type="molecule type" value="Genomic_DNA"/>
</dbReference>
<evidence type="ECO:0000256" key="1">
    <source>
        <dbReference type="ARBA" id="ARBA00022664"/>
    </source>
</evidence>
<dbReference type="InterPro" id="IPR035920">
    <property type="entry name" value="YhbY-like_sf"/>
</dbReference>
<evidence type="ECO:0000313" key="8">
    <source>
        <dbReference type="EMBL" id="KAI5333705.1"/>
    </source>
</evidence>
<dbReference type="GO" id="GO:0000373">
    <property type="term" value="P:Group II intron splicing"/>
    <property type="evidence" value="ECO:0007669"/>
    <property type="project" value="InterPro"/>
</dbReference>
<gene>
    <name evidence="8" type="ORF">L3X38_023837</name>
</gene>
<dbReference type="GO" id="GO:1990904">
    <property type="term" value="C:ribonucleoprotein complex"/>
    <property type="evidence" value="ECO:0007669"/>
    <property type="project" value="UniProtKB-KW"/>
</dbReference>
<keyword evidence="5" id="KW-0508">mRNA splicing</keyword>
<feature type="domain" description="CRM" evidence="7">
    <location>
        <begin position="82"/>
        <end position="142"/>
    </location>
</feature>
<dbReference type="InterPro" id="IPR044599">
    <property type="entry name" value="CAF1P_plant"/>
</dbReference>
<evidence type="ECO:0000313" key="9">
    <source>
        <dbReference type="Proteomes" id="UP001054821"/>
    </source>
</evidence>
<organism evidence="8 9">
    <name type="scientific">Prunus dulcis</name>
    <name type="common">Almond</name>
    <name type="synonym">Amygdalus dulcis</name>
    <dbReference type="NCBI Taxonomy" id="3755"/>
    <lineage>
        <taxon>Eukaryota</taxon>
        <taxon>Viridiplantae</taxon>
        <taxon>Streptophyta</taxon>
        <taxon>Embryophyta</taxon>
        <taxon>Tracheophyta</taxon>
        <taxon>Spermatophyta</taxon>
        <taxon>Magnoliopsida</taxon>
        <taxon>eudicotyledons</taxon>
        <taxon>Gunneridae</taxon>
        <taxon>Pentapetalae</taxon>
        <taxon>rosids</taxon>
        <taxon>fabids</taxon>
        <taxon>Rosales</taxon>
        <taxon>Rosaceae</taxon>
        <taxon>Amygdaloideae</taxon>
        <taxon>Amygdaleae</taxon>
        <taxon>Prunus</taxon>
    </lineage>
</organism>
<dbReference type="PANTHER" id="PTHR46247">
    <property type="entry name" value="CRS2-ASSOCIATED FACTOR 1, CHLOROPLASTIC"/>
    <property type="match status" value="1"/>
</dbReference>
<dbReference type="Proteomes" id="UP001054821">
    <property type="component" value="Chromosome 4"/>
</dbReference>
<evidence type="ECO:0000256" key="6">
    <source>
        <dbReference type="ARBA" id="ARBA00023274"/>
    </source>
</evidence>
<reference evidence="8 9" key="1">
    <citation type="journal article" date="2022" name="G3 (Bethesda)">
        <title>Whole-genome sequence and methylome profiling of the almond [Prunus dulcis (Mill.) D.A. Webb] cultivar 'Nonpareil'.</title>
        <authorList>
            <person name="D'Amico-Willman K.M."/>
            <person name="Ouma W.Z."/>
            <person name="Meulia T."/>
            <person name="Sideli G.M."/>
            <person name="Gradziel T.M."/>
            <person name="Fresnedo-Ramirez J."/>
        </authorList>
    </citation>
    <scope>NUCLEOTIDE SEQUENCE [LARGE SCALE GENOMIC DNA]</scope>
    <source>
        <strain evidence="8">Clone GOH B32 T37-40</strain>
    </source>
</reference>
<accession>A0AAD4VYN4</accession>
<keyword evidence="1" id="KW-0507">mRNA processing</keyword>
<evidence type="ECO:0000256" key="2">
    <source>
        <dbReference type="ARBA" id="ARBA00022737"/>
    </source>
</evidence>
<dbReference type="SUPFAM" id="SSF75471">
    <property type="entry name" value="YhbY-like"/>
    <property type="match status" value="1"/>
</dbReference>
<keyword evidence="9" id="KW-1185">Reference proteome</keyword>
<sequence>MRGDACSLLTWLLAFDQKERKKIEAWVALADFQQLDESFVRLLGCTTEGKMGRDGGLDFSMWVRSHPLLFLVFSPKLEEERMGKGGVTYNMLDDIHDHWKRADSVKIKCLGVPTLDVEFASTLRTSLVGRLSTQHINVLILYLGEKRDQEQDSQVQGQK</sequence>
<dbReference type="AlphaFoldDB" id="A0AAD4VYN4"/>
<name>A0AAD4VYN4_PRUDU</name>
<dbReference type="PANTHER" id="PTHR46247:SF4">
    <property type="entry name" value="CRS2-ASSOCIATED FACTOR 2, MITOCHONDRIAL"/>
    <property type="match status" value="1"/>
</dbReference>
<evidence type="ECO:0000256" key="3">
    <source>
        <dbReference type="ARBA" id="ARBA00022884"/>
    </source>
</evidence>
<evidence type="ECO:0000256" key="4">
    <source>
        <dbReference type="ARBA" id="ARBA00022946"/>
    </source>
</evidence>
<comment type="caution">
    <text evidence="8">The sequence shown here is derived from an EMBL/GenBank/DDBJ whole genome shotgun (WGS) entry which is preliminary data.</text>
</comment>
<dbReference type="InterPro" id="IPR001890">
    <property type="entry name" value="RNA-binding_CRM"/>
</dbReference>
<evidence type="ECO:0000256" key="5">
    <source>
        <dbReference type="ARBA" id="ARBA00023187"/>
    </source>
</evidence>
<keyword evidence="4" id="KW-0809">Transit peptide</keyword>
<dbReference type="GO" id="GO:0006397">
    <property type="term" value="P:mRNA processing"/>
    <property type="evidence" value="ECO:0007669"/>
    <property type="project" value="UniProtKB-KW"/>
</dbReference>